<sequence>MKISRRSFSAMVASGAAAMAVGAPASASPARNGNVVLVHGAYADGSCWAKVIPLLLHAGVAVTAVQHPLTSLAEGAAATRRALDLQTGPTVLMGHSFGGSVITEAGDHPNVSSLIYLSARAPEVGEDYGALAAKFPTPPANAGLVYNNGFGGLTERAFLNDFANGVPRSEARVLYAAQGRLAQTLFGNRTTAAAWKAKPARYLITTEDRTTSPELQRFVAERMGAQISEASTGHLSFIVRPSLVARLILDALP</sequence>
<dbReference type="Proteomes" id="UP001521150">
    <property type="component" value="Unassembled WGS sequence"/>
</dbReference>
<evidence type="ECO:0000259" key="2">
    <source>
        <dbReference type="Pfam" id="PF12697"/>
    </source>
</evidence>
<organism evidence="3 4">
    <name type="scientific">Kibdelosporangium philippinense</name>
    <dbReference type="NCBI Taxonomy" id="211113"/>
    <lineage>
        <taxon>Bacteria</taxon>
        <taxon>Bacillati</taxon>
        <taxon>Actinomycetota</taxon>
        <taxon>Actinomycetes</taxon>
        <taxon>Pseudonocardiales</taxon>
        <taxon>Pseudonocardiaceae</taxon>
        <taxon>Kibdelosporangium</taxon>
    </lineage>
</organism>
<gene>
    <name evidence="3" type="ORF">LWC34_52310</name>
</gene>
<dbReference type="InterPro" id="IPR029058">
    <property type="entry name" value="AB_hydrolase_fold"/>
</dbReference>
<keyword evidence="4" id="KW-1185">Reference proteome</keyword>
<comment type="caution">
    <text evidence="3">The sequence shown here is derived from an EMBL/GenBank/DDBJ whole genome shotgun (WGS) entry which is preliminary data.</text>
</comment>
<dbReference type="SUPFAM" id="SSF53474">
    <property type="entry name" value="alpha/beta-Hydrolases"/>
    <property type="match status" value="1"/>
</dbReference>
<dbReference type="InterPro" id="IPR006311">
    <property type="entry name" value="TAT_signal"/>
</dbReference>
<dbReference type="PANTHER" id="PTHR37017">
    <property type="entry name" value="AB HYDROLASE-1 DOMAIN-CONTAINING PROTEIN-RELATED"/>
    <property type="match status" value="1"/>
</dbReference>
<dbReference type="EMBL" id="JAJVCN010000004">
    <property type="protein sequence ID" value="MCE7011339.1"/>
    <property type="molecule type" value="Genomic_DNA"/>
</dbReference>
<feature type="signal peptide" evidence="1">
    <location>
        <begin position="1"/>
        <end position="27"/>
    </location>
</feature>
<proteinExistence type="predicted"/>
<evidence type="ECO:0000313" key="3">
    <source>
        <dbReference type="EMBL" id="MCE7011339.1"/>
    </source>
</evidence>
<dbReference type="RefSeq" id="WP_233733784.1">
    <property type="nucleotide sequence ID" value="NZ_JAJVCN010000004.1"/>
</dbReference>
<feature type="chain" id="PRO_5046701736" evidence="1">
    <location>
        <begin position="28"/>
        <end position="253"/>
    </location>
</feature>
<dbReference type="PANTHER" id="PTHR37017:SF11">
    <property type="entry name" value="ESTERASE_LIPASE_THIOESTERASE DOMAIN-CONTAINING PROTEIN"/>
    <property type="match status" value="1"/>
</dbReference>
<name>A0ABS8ZUH2_9PSEU</name>
<protein>
    <submittedName>
        <fullName evidence="3">Alpha/beta hydrolase</fullName>
    </submittedName>
</protein>
<feature type="domain" description="AB hydrolase-1" evidence="2">
    <location>
        <begin position="35"/>
        <end position="246"/>
    </location>
</feature>
<accession>A0ABS8ZUH2</accession>
<dbReference type="InterPro" id="IPR052897">
    <property type="entry name" value="Sec-Metab_Biosynth_Hydrolase"/>
</dbReference>
<keyword evidence="1" id="KW-0732">Signal</keyword>
<reference evidence="3 4" key="1">
    <citation type="submission" date="2021-12" db="EMBL/GenBank/DDBJ databases">
        <title>Genome sequence of Kibdelosporangium philippinense ATCC 49844.</title>
        <authorList>
            <person name="Fedorov E.A."/>
            <person name="Omeragic M."/>
            <person name="Shalygina K.F."/>
            <person name="Maclea K.S."/>
        </authorList>
    </citation>
    <scope>NUCLEOTIDE SEQUENCE [LARGE SCALE GENOMIC DNA]</scope>
    <source>
        <strain evidence="3 4">ATCC 49844</strain>
    </source>
</reference>
<dbReference type="InterPro" id="IPR000073">
    <property type="entry name" value="AB_hydrolase_1"/>
</dbReference>
<evidence type="ECO:0000313" key="4">
    <source>
        <dbReference type="Proteomes" id="UP001521150"/>
    </source>
</evidence>
<dbReference type="PROSITE" id="PS51318">
    <property type="entry name" value="TAT"/>
    <property type="match status" value="1"/>
</dbReference>
<dbReference type="Gene3D" id="3.40.50.1820">
    <property type="entry name" value="alpha/beta hydrolase"/>
    <property type="match status" value="1"/>
</dbReference>
<keyword evidence="3" id="KW-0378">Hydrolase</keyword>
<dbReference type="GO" id="GO:0016787">
    <property type="term" value="F:hydrolase activity"/>
    <property type="evidence" value="ECO:0007669"/>
    <property type="project" value="UniProtKB-KW"/>
</dbReference>
<evidence type="ECO:0000256" key="1">
    <source>
        <dbReference type="SAM" id="SignalP"/>
    </source>
</evidence>
<dbReference type="Pfam" id="PF12697">
    <property type="entry name" value="Abhydrolase_6"/>
    <property type="match status" value="1"/>
</dbReference>